<evidence type="ECO:0000313" key="5">
    <source>
        <dbReference type="Proteomes" id="UP000220102"/>
    </source>
</evidence>
<dbReference type="InterPro" id="IPR036812">
    <property type="entry name" value="NAD(P)_OxRdtase_dom_sf"/>
</dbReference>
<dbReference type="Gene3D" id="3.20.20.100">
    <property type="entry name" value="NADP-dependent oxidoreductase domain"/>
    <property type="match status" value="1"/>
</dbReference>
<sequence>MQLPSHRYLGSTGVKVSPLCFGTMSFGGIADRETSAAMFHLCRDAGINMFDCANVYVDGRSEEILGDLIADCRDEVVITTKAYFPTGDDPNARGSSRYHLVRAVENSLKRLGTDRIDVFFVHRFDDETSLYETLRALDDLVRQGKVLYLGASNFAAWQVAKALGIQAREGWSPFHVVQPMYNLAKRQAEVEILPMAQSESLAVTPYSPLGGGLLTGKYGVDDRPDNGRLVENQMYQTRYGEDVNYRVAERFAAFARDNGFDPVSLAVAWVAHHPGVTAPIIGARNVDQLEGSLGALNINMTPELREEISELSPTPPPATDRIEERSEHTYGTR</sequence>
<proteinExistence type="predicted"/>
<name>A0A2A8D1P5_9BACT</name>
<dbReference type="InterPro" id="IPR050523">
    <property type="entry name" value="AKR_Detox_Biosynth"/>
</dbReference>
<dbReference type="PANTHER" id="PTHR43364:SF4">
    <property type="entry name" value="NAD(P)-LINKED OXIDOREDUCTASE SUPERFAMILY PROTEIN"/>
    <property type="match status" value="1"/>
</dbReference>
<keyword evidence="5" id="KW-1185">Reference proteome</keyword>
<evidence type="ECO:0000256" key="2">
    <source>
        <dbReference type="SAM" id="MobiDB-lite"/>
    </source>
</evidence>
<evidence type="ECO:0000313" key="4">
    <source>
        <dbReference type="EMBL" id="PEN14855.1"/>
    </source>
</evidence>
<protein>
    <submittedName>
        <fullName evidence="4">Aldo/keto reductase</fullName>
    </submittedName>
</protein>
<accession>A0A2A8D1P5</accession>
<dbReference type="Proteomes" id="UP000220102">
    <property type="component" value="Unassembled WGS sequence"/>
</dbReference>
<dbReference type="RefSeq" id="WP_098073752.1">
    <property type="nucleotide sequence ID" value="NZ_PDEQ01000001.1"/>
</dbReference>
<dbReference type="GO" id="GO:0005829">
    <property type="term" value="C:cytosol"/>
    <property type="evidence" value="ECO:0007669"/>
    <property type="project" value="TreeGrafter"/>
</dbReference>
<organism evidence="4 5">
    <name type="scientific">Longibacter salinarum</name>
    <dbReference type="NCBI Taxonomy" id="1850348"/>
    <lineage>
        <taxon>Bacteria</taxon>
        <taxon>Pseudomonadati</taxon>
        <taxon>Rhodothermota</taxon>
        <taxon>Rhodothermia</taxon>
        <taxon>Rhodothermales</taxon>
        <taxon>Salisaetaceae</taxon>
        <taxon>Longibacter</taxon>
    </lineage>
</organism>
<dbReference type="EMBL" id="PDEQ01000001">
    <property type="protein sequence ID" value="PEN14855.1"/>
    <property type="molecule type" value="Genomic_DNA"/>
</dbReference>
<dbReference type="OrthoDB" id="9773828at2"/>
<feature type="region of interest" description="Disordered" evidence="2">
    <location>
        <begin position="306"/>
        <end position="333"/>
    </location>
</feature>
<dbReference type="Pfam" id="PF00248">
    <property type="entry name" value="Aldo_ket_red"/>
    <property type="match status" value="1"/>
</dbReference>
<comment type="caution">
    <text evidence="4">The sequence shown here is derived from an EMBL/GenBank/DDBJ whole genome shotgun (WGS) entry which is preliminary data.</text>
</comment>
<evidence type="ECO:0000259" key="3">
    <source>
        <dbReference type="Pfam" id="PF00248"/>
    </source>
</evidence>
<dbReference type="GO" id="GO:0016491">
    <property type="term" value="F:oxidoreductase activity"/>
    <property type="evidence" value="ECO:0007669"/>
    <property type="project" value="UniProtKB-KW"/>
</dbReference>
<dbReference type="FunFam" id="3.20.20.100:FF:000004">
    <property type="entry name" value="Oxidoreductase, aldo/keto reductase"/>
    <property type="match status" value="1"/>
</dbReference>
<dbReference type="SUPFAM" id="SSF51430">
    <property type="entry name" value="NAD(P)-linked oxidoreductase"/>
    <property type="match status" value="1"/>
</dbReference>
<evidence type="ECO:0000256" key="1">
    <source>
        <dbReference type="ARBA" id="ARBA00023002"/>
    </source>
</evidence>
<dbReference type="InterPro" id="IPR023210">
    <property type="entry name" value="NADP_OxRdtase_dom"/>
</dbReference>
<reference evidence="4 5" key="1">
    <citation type="submission" date="2017-10" db="EMBL/GenBank/DDBJ databases">
        <title>Draft genome of Longibacter Salinarum.</title>
        <authorList>
            <person name="Goh K.M."/>
            <person name="Shamsir M.S."/>
            <person name="Lim S.W."/>
        </authorList>
    </citation>
    <scope>NUCLEOTIDE SEQUENCE [LARGE SCALE GENOMIC DNA]</scope>
    <source>
        <strain evidence="4 5">KCTC 52045</strain>
    </source>
</reference>
<feature type="compositionally biased region" description="Basic and acidic residues" evidence="2">
    <location>
        <begin position="320"/>
        <end position="333"/>
    </location>
</feature>
<gene>
    <name evidence="4" type="ORF">CRI94_00740</name>
</gene>
<dbReference type="AlphaFoldDB" id="A0A2A8D1P5"/>
<dbReference type="PANTHER" id="PTHR43364">
    <property type="entry name" value="NADH-SPECIFIC METHYLGLYOXAL REDUCTASE-RELATED"/>
    <property type="match status" value="1"/>
</dbReference>
<dbReference type="CDD" id="cd19087">
    <property type="entry name" value="AKR_AKR12A1_B1_C1"/>
    <property type="match status" value="1"/>
</dbReference>
<keyword evidence="1" id="KW-0560">Oxidoreductase</keyword>
<feature type="domain" description="NADP-dependent oxidoreductase" evidence="3">
    <location>
        <begin position="18"/>
        <end position="311"/>
    </location>
</feature>